<comment type="subcellular location">
    <subcellularLocation>
        <location evidence="1">Membrane</location>
        <topology evidence="1">Multi-pass membrane protein</topology>
    </subcellularLocation>
</comment>
<dbReference type="PANTHER" id="PTHR30520">
    <property type="entry name" value="FORMATE TRANSPORTER-RELATED"/>
    <property type="match status" value="1"/>
</dbReference>
<name>A0ABX7G7G4_9GAMM</name>
<keyword evidence="2 8" id="KW-0812">Transmembrane</keyword>
<feature type="transmembrane region" description="Helical" evidence="8">
    <location>
        <begin position="278"/>
        <end position="300"/>
    </location>
</feature>
<evidence type="ECO:0000256" key="2">
    <source>
        <dbReference type="ARBA" id="ARBA00022692"/>
    </source>
</evidence>
<proteinExistence type="inferred from homology"/>
<evidence type="ECO:0000256" key="1">
    <source>
        <dbReference type="ARBA" id="ARBA00004141"/>
    </source>
</evidence>
<keyword evidence="4 8" id="KW-0472">Membrane</keyword>
<dbReference type="InterPro" id="IPR000292">
    <property type="entry name" value="For/NO2_transpt"/>
</dbReference>
<evidence type="ECO:0000259" key="9">
    <source>
        <dbReference type="PROSITE" id="PS51371"/>
    </source>
</evidence>
<dbReference type="Pfam" id="PF00571">
    <property type="entry name" value="CBS"/>
    <property type="match status" value="1"/>
</dbReference>
<evidence type="ECO:0000256" key="3">
    <source>
        <dbReference type="ARBA" id="ARBA00022989"/>
    </source>
</evidence>
<evidence type="ECO:0000256" key="6">
    <source>
        <dbReference type="NCBIfam" id="TIGR04060"/>
    </source>
</evidence>
<feature type="transmembrane region" description="Helical" evidence="8">
    <location>
        <begin position="183"/>
        <end position="204"/>
    </location>
</feature>
<sequence length="557" mass="59219">MPTHLHKLNTPLAQPQATVQRSASGIATTPSKVTDDSLMANICHLNRKKLSKGHSQRFAEAVYAGVFIGLGFVFYLTVTTGSTGAPWGMVRLAGALAFSLGLMLVVLLGMELFTGTVLTAIPWAQGKARLSTLLKSWLCVYLGNALGALTLAVFVLQAGLWQLDGGMWGVNLISTALHKLHHGWWEAFFLGVLCNLLVCLGVWLSYLSDNPGTRALLLMLPVALFVSSGFEHSIANLFLLPLAGMQAQLMPEALLLAHGLEPARLAELTPGNMLLLNLLPVTLGNILGGAVMVGLGLLGVHNLGQGTPVQDGADSHLRRAATAGLSLVVAEPQASTVGEFPKAGCHANKPHSACHSHFYPMPSSTCQTSLPDGPHPAALSALSLEQTMMNKHLNTLAVSTLLEPAVTLTPDMNLWQSLALMERAGGVPCPVVADGGRLVGMLAPQDAIRGLWAEEFAADGGYRVGDMMQKVLHTVAADEPLLTVLEYWVVDRQRLFPVTSEGHWLGAGYQAYEERLRGAAAASPATLPVVDAGVLKGIIRRDALLKLLQSVREKVTA</sequence>
<protein>
    <recommendedName>
        <fullName evidence="6">Formate transporter FocA</fullName>
    </recommendedName>
</protein>
<feature type="transmembrane region" description="Helical" evidence="8">
    <location>
        <begin position="98"/>
        <end position="124"/>
    </location>
</feature>
<feature type="transmembrane region" description="Helical" evidence="8">
    <location>
        <begin position="58"/>
        <end position="78"/>
    </location>
</feature>
<reference evidence="10 11" key="1">
    <citation type="journal article" date="2012" name="Antonie Van Leeuwenhoek">
        <title>Shewanella litorisediminis sp. nov., a gammaproteobacterium isolated from a tidal flat sediment.</title>
        <authorList>
            <person name="Lee M.H."/>
            <person name="Yoon J.H."/>
        </authorList>
    </citation>
    <scope>NUCLEOTIDE SEQUENCE [LARGE SCALE GENOMIC DNA]</scope>
    <source>
        <strain evidence="10 11">SMK1-12</strain>
    </source>
</reference>
<keyword evidence="11" id="KW-1185">Reference proteome</keyword>
<dbReference type="Gene3D" id="1.20.1080.10">
    <property type="entry name" value="Glycerol uptake facilitator protein"/>
    <property type="match status" value="1"/>
</dbReference>
<gene>
    <name evidence="10" type="primary">focA</name>
    <name evidence="10" type="ORF">JQC75_07370</name>
</gene>
<feature type="domain" description="CBS" evidence="9">
    <location>
        <begin position="398"/>
        <end position="458"/>
    </location>
</feature>
<dbReference type="InterPro" id="IPR046342">
    <property type="entry name" value="CBS_dom_sf"/>
</dbReference>
<evidence type="ECO:0000256" key="5">
    <source>
        <dbReference type="ARBA" id="ARBA00049660"/>
    </source>
</evidence>
<dbReference type="Pfam" id="PF01226">
    <property type="entry name" value="Form_Nir_trans"/>
    <property type="match status" value="1"/>
</dbReference>
<dbReference type="InterPro" id="IPR023271">
    <property type="entry name" value="Aquaporin-like"/>
</dbReference>
<accession>A0ABX7G7G4</accession>
<evidence type="ECO:0000313" key="11">
    <source>
        <dbReference type="Proteomes" id="UP000596252"/>
    </source>
</evidence>
<evidence type="ECO:0000256" key="4">
    <source>
        <dbReference type="ARBA" id="ARBA00023136"/>
    </source>
</evidence>
<dbReference type="NCBIfam" id="TIGR04060">
    <property type="entry name" value="formate_focA"/>
    <property type="match status" value="1"/>
</dbReference>
<feature type="transmembrane region" description="Helical" evidence="8">
    <location>
        <begin position="136"/>
        <end position="163"/>
    </location>
</feature>
<dbReference type="SUPFAM" id="SSF54631">
    <property type="entry name" value="CBS-domain pair"/>
    <property type="match status" value="1"/>
</dbReference>
<comment type="similarity">
    <text evidence="5">Belongs to the FNT transporter (TC 1.A.16) family.</text>
</comment>
<dbReference type="RefSeq" id="WP_203326770.1">
    <property type="nucleotide sequence ID" value="NZ_CP069213.1"/>
</dbReference>
<evidence type="ECO:0000256" key="8">
    <source>
        <dbReference type="SAM" id="Phobius"/>
    </source>
</evidence>
<dbReference type="Gene3D" id="3.10.580.10">
    <property type="entry name" value="CBS-domain"/>
    <property type="match status" value="1"/>
</dbReference>
<dbReference type="PROSITE" id="PS51371">
    <property type="entry name" value="CBS"/>
    <property type="match status" value="1"/>
</dbReference>
<dbReference type="PANTHER" id="PTHR30520:SF6">
    <property type="entry name" value="FORMATE_NITRATE FAMILY TRANSPORTER (EUROFUNG)"/>
    <property type="match status" value="1"/>
</dbReference>
<evidence type="ECO:0000313" key="10">
    <source>
        <dbReference type="EMBL" id="QRH03211.1"/>
    </source>
</evidence>
<keyword evidence="3 8" id="KW-1133">Transmembrane helix</keyword>
<evidence type="ECO:0000256" key="7">
    <source>
        <dbReference type="PROSITE-ProRule" id="PRU00703"/>
    </source>
</evidence>
<dbReference type="InterPro" id="IPR000644">
    <property type="entry name" value="CBS_dom"/>
</dbReference>
<organism evidence="10 11">
    <name type="scientific">Shewanella litorisediminis</name>
    <dbReference type="NCBI Taxonomy" id="1173586"/>
    <lineage>
        <taxon>Bacteria</taxon>
        <taxon>Pseudomonadati</taxon>
        <taxon>Pseudomonadota</taxon>
        <taxon>Gammaproteobacteria</taxon>
        <taxon>Alteromonadales</taxon>
        <taxon>Shewanellaceae</taxon>
        <taxon>Shewanella</taxon>
    </lineage>
</organism>
<feature type="transmembrane region" description="Helical" evidence="8">
    <location>
        <begin position="216"/>
        <end position="240"/>
    </location>
</feature>
<dbReference type="InterPro" id="IPR023999">
    <property type="entry name" value="Formate_transptr_FocA"/>
</dbReference>
<dbReference type="Proteomes" id="UP000596252">
    <property type="component" value="Chromosome"/>
</dbReference>
<dbReference type="EMBL" id="CP069213">
    <property type="protein sequence ID" value="QRH03211.1"/>
    <property type="molecule type" value="Genomic_DNA"/>
</dbReference>
<keyword evidence="7" id="KW-0129">CBS domain</keyword>